<gene>
    <name evidence="2" type="ORF">S01H1_57635</name>
</gene>
<feature type="non-terminal residue" evidence="2">
    <location>
        <position position="256"/>
    </location>
</feature>
<dbReference type="InterPro" id="IPR011042">
    <property type="entry name" value="6-blade_b-propeller_TolB-like"/>
</dbReference>
<comment type="similarity">
    <text evidence="1">Belongs to the TolB family.</text>
</comment>
<dbReference type="SUPFAM" id="SSF82171">
    <property type="entry name" value="DPP6 N-terminal domain-like"/>
    <property type="match status" value="1"/>
</dbReference>
<dbReference type="EMBL" id="BARS01037596">
    <property type="protein sequence ID" value="GAG14449.1"/>
    <property type="molecule type" value="Genomic_DNA"/>
</dbReference>
<dbReference type="Gene3D" id="2.120.10.30">
    <property type="entry name" value="TolB, C-terminal domain"/>
    <property type="match status" value="1"/>
</dbReference>
<dbReference type="PANTHER" id="PTHR36842">
    <property type="entry name" value="PROTEIN TOLB HOMOLOG"/>
    <property type="match status" value="1"/>
</dbReference>
<name>X0V8I0_9ZZZZ</name>
<evidence type="ECO:0000313" key="2">
    <source>
        <dbReference type="EMBL" id="GAG14449.1"/>
    </source>
</evidence>
<dbReference type="InterPro" id="IPR011659">
    <property type="entry name" value="WD40"/>
</dbReference>
<dbReference type="Pfam" id="PF07676">
    <property type="entry name" value="PD40"/>
    <property type="match status" value="3"/>
</dbReference>
<dbReference type="PANTHER" id="PTHR36842:SF1">
    <property type="entry name" value="PROTEIN TOLB"/>
    <property type="match status" value="1"/>
</dbReference>
<reference evidence="2" key="1">
    <citation type="journal article" date="2014" name="Front. Microbiol.">
        <title>High frequency of phylogenetically diverse reductive dehalogenase-homologous genes in deep subseafloor sedimentary metagenomes.</title>
        <authorList>
            <person name="Kawai M."/>
            <person name="Futagami T."/>
            <person name="Toyoda A."/>
            <person name="Takaki Y."/>
            <person name="Nishi S."/>
            <person name="Hori S."/>
            <person name="Arai W."/>
            <person name="Tsubouchi T."/>
            <person name="Morono Y."/>
            <person name="Uchiyama I."/>
            <person name="Ito T."/>
            <person name="Fujiyama A."/>
            <person name="Inagaki F."/>
            <person name="Takami H."/>
        </authorList>
    </citation>
    <scope>NUCLEOTIDE SEQUENCE</scope>
    <source>
        <strain evidence="2">Expedition CK06-06</strain>
    </source>
</reference>
<feature type="non-terminal residue" evidence="2">
    <location>
        <position position="1"/>
    </location>
</feature>
<comment type="caution">
    <text evidence="2">The sequence shown here is derived from an EMBL/GenBank/DDBJ whole genome shotgun (WGS) entry which is preliminary data.</text>
</comment>
<protein>
    <recommendedName>
        <fullName evidence="3">Dipeptidylpeptidase IV N-terminal domain-containing protein</fullName>
    </recommendedName>
</protein>
<organism evidence="2">
    <name type="scientific">marine sediment metagenome</name>
    <dbReference type="NCBI Taxonomy" id="412755"/>
    <lineage>
        <taxon>unclassified sequences</taxon>
        <taxon>metagenomes</taxon>
        <taxon>ecological metagenomes</taxon>
    </lineage>
</organism>
<dbReference type="AlphaFoldDB" id="X0V8I0"/>
<sequence length="256" mass="27279">SQFGETEDTIWLAPASHLQEPEAVATVAHTPFWGVSASLSPDGQQIAYVVLPPTVPNPEQGADDQAEVWVQPLAGGEPRLLAQNADVRVAPIWSPDGGILVFQSFDRQRNVPTLFRVNIGDGIVSVLASLGGTTAAFALAFASSSDRFYVAQTSEGGTDLLAINISDGSVQTIATIAGGIARDWQLSPDGRRMAFVNQAAGGEWELWVLDLEDGSVLRLEAEDLPTDRQLFSPVWRPVQELITLGMAPGDDGNGVF</sequence>
<proteinExistence type="inferred from homology"/>
<evidence type="ECO:0008006" key="3">
    <source>
        <dbReference type="Google" id="ProtNLM"/>
    </source>
</evidence>
<accession>X0V8I0</accession>
<evidence type="ECO:0000256" key="1">
    <source>
        <dbReference type="ARBA" id="ARBA00009820"/>
    </source>
</evidence>